<dbReference type="SUPFAM" id="SSF47413">
    <property type="entry name" value="lambda repressor-like DNA-binding domains"/>
    <property type="match status" value="1"/>
</dbReference>
<sequence>MDLRALRERAGLKIIDVAHILECAESSIRNWEKGRTLPKMEVWQVFRMRDLYRCTEAELVLAVRKSMPTEKKEQEKPTQ</sequence>
<dbReference type="RefSeq" id="WP_172190577.1">
    <property type="nucleotide sequence ID" value="NZ_CAWPPK010000313.1"/>
</dbReference>
<gene>
    <name evidence="2" type="ORF">E5S67_04469</name>
</gene>
<name>A0ABX2D244_9CYAN</name>
<dbReference type="InterPro" id="IPR010982">
    <property type="entry name" value="Lambda_DNA-bd_dom_sf"/>
</dbReference>
<proteinExistence type="predicted"/>
<dbReference type="Proteomes" id="UP000702425">
    <property type="component" value="Unassembled WGS sequence"/>
</dbReference>
<dbReference type="PROSITE" id="PS50943">
    <property type="entry name" value="HTH_CROC1"/>
    <property type="match status" value="1"/>
</dbReference>
<organism evidence="2 3">
    <name type="scientific">Microcoleus asticus IPMA8</name>
    <dbReference type="NCBI Taxonomy" id="2563858"/>
    <lineage>
        <taxon>Bacteria</taxon>
        <taxon>Bacillati</taxon>
        <taxon>Cyanobacteriota</taxon>
        <taxon>Cyanophyceae</taxon>
        <taxon>Oscillatoriophycideae</taxon>
        <taxon>Oscillatoriales</taxon>
        <taxon>Microcoleaceae</taxon>
        <taxon>Microcoleus</taxon>
        <taxon>Microcoleus asticus</taxon>
    </lineage>
</organism>
<reference evidence="2 3" key="1">
    <citation type="journal article" date="2020" name="Sci. Rep.">
        <title>A novel cyanobacterial geosmin producer, revising GeoA distribution and dispersion patterns in Bacteria.</title>
        <authorList>
            <person name="Churro C."/>
            <person name="Semedo-Aguiar A.P."/>
            <person name="Silva A.D."/>
            <person name="Pereira-Leal J.B."/>
            <person name="Leite R.B."/>
        </authorList>
    </citation>
    <scope>NUCLEOTIDE SEQUENCE [LARGE SCALE GENOMIC DNA]</scope>
    <source>
        <strain evidence="2 3">IPMA8</strain>
    </source>
</reference>
<feature type="domain" description="HTH cro/C1-type" evidence="1">
    <location>
        <begin position="3"/>
        <end position="59"/>
    </location>
</feature>
<protein>
    <recommendedName>
        <fullName evidence="1">HTH cro/C1-type domain-containing protein</fullName>
    </recommendedName>
</protein>
<evidence type="ECO:0000313" key="2">
    <source>
        <dbReference type="EMBL" id="NQE36704.1"/>
    </source>
</evidence>
<dbReference type="SMART" id="SM00530">
    <property type="entry name" value="HTH_XRE"/>
    <property type="match status" value="1"/>
</dbReference>
<dbReference type="Pfam" id="PF13560">
    <property type="entry name" value="HTH_31"/>
    <property type="match status" value="1"/>
</dbReference>
<accession>A0ABX2D244</accession>
<dbReference type="InterPro" id="IPR001387">
    <property type="entry name" value="Cro/C1-type_HTH"/>
</dbReference>
<keyword evidence="3" id="KW-1185">Reference proteome</keyword>
<comment type="caution">
    <text evidence="2">The sequence shown here is derived from an EMBL/GenBank/DDBJ whole genome shotgun (WGS) entry which is preliminary data.</text>
</comment>
<evidence type="ECO:0000313" key="3">
    <source>
        <dbReference type="Proteomes" id="UP000702425"/>
    </source>
</evidence>
<dbReference type="Gene3D" id="1.10.260.40">
    <property type="entry name" value="lambda repressor-like DNA-binding domains"/>
    <property type="match status" value="1"/>
</dbReference>
<evidence type="ECO:0000259" key="1">
    <source>
        <dbReference type="PROSITE" id="PS50943"/>
    </source>
</evidence>
<dbReference type="CDD" id="cd00093">
    <property type="entry name" value="HTH_XRE"/>
    <property type="match status" value="1"/>
</dbReference>
<dbReference type="EMBL" id="SRRZ01000095">
    <property type="protein sequence ID" value="NQE36704.1"/>
    <property type="molecule type" value="Genomic_DNA"/>
</dbReference>